<evidence type="ECO:0000313" key="7">
    <source>
        <dbReference type="EMBL" id="NRF69732.1"/>
    </source>
</evidence>
<proteinExistence type="predicted"/>
<dbReference type="SUPFAM" id="SSF51197">
    <property type="entry name" value="Clavaminate synthase-like"/>
    <property type="match status" value="1"/>
</dbReference>
<feature type="domain" description="JmjC" evidence="6">
    <location>
        <begin position="100"/>
        <end position="226"/>
    </location>
</feature>
<keyword evidence="3" id="KW-0223">Dioxygenase</keyword>
<keyword evidence="8" id="KW-1185">Reference proteome</keyword>
<evidence type="ECO:0000256" key="4">
    <source>
        <dbReference type="ARBA" id="ARBA00023002"/>
    </source>
</evidence>
<evidence type="ECO:0000256" key="3">
    <source>
        <dbReference type="ARBA" id="ARBA00022964"/>
    </source>
</evidence>
<dbReference type="Pfam" id="PF20514">
    <property type="entry name" value="WHD_ROXA"/>
    <property type="match status" value="1"/>
</dbReference>
<name>A0ABX2EM44_9BURK</name>
<evidence type="ECO:0000259" key="6">
    <source>
        <dbReference type="PROSITE" id="PS51184"/>
    </source>
</evidence>
<evidence type="ECO:0000256" key="1">
    <source>
        <dbReference type="ARBA" id="ARBA00001954"/>
    </source>
</evidence>
<dbReference type="Gene3D" id="2.60.120.650">
    <property type="entry name" value="Cupin"/>
    <property type="match status" value="1"/>
</dbReference>
<dbReference type="InterPro" id="IPR046799">
    <property type="entry name" value="ROXA-like_wH"/>
</dbReference>
<dbReference type="InterPro" id="IPR039994">
    <property type="entry name" value="NO66-like"/>
</dbReference>
<dbReference type="InterPro" id="IPR003347">
    <property type="entry name" value="JmjC_dom"/>
</dbReference>
<protein>
    <submittedName>
        <fullName evidence="7">Cupin domain-containing protein</fullName>
    </submittedName>
</protein>
<dbReference type="EMBL" id="JABRWJ010000007">
    <property type="protein sequence ID" value="NRF69732.1"/>
    <property type="molecule type" value="Genomic_DNA"/>
</dbReference>
<dbReference type="RefSeq" id="WP_173127264.1">
    <property type="nucleotide sequence ID" value="NZ_JABRWJ010000007.1"/>
</dbReference>
<sequence length="378" mass="41682">MDVHAMTALLGGLTPAQFMRRHWQKKPLLVRQAWAGARPPLERSALFALAGRDDVESRLVVRDGDHWRMRRGPFTRRALPPLARADWTLLVQGLDLHDDGARAMLDRFRFVPEARLDDLMVSYATPGGGVGAHLDSYDVFLLQVQGRRRWRVGPVADRSLVDGLPVKILRHFVPTDEWVLEPGDMLYVPPLWGHDGIAEDECMTCSIGFRAPGRAALASELLQRAADEIEPPEVDALYRDRSQAATATPALIPPALSDFAAAALRRALADPAVLARALGVQLTEPKAQVWFDGGAPLPDGGAALVLDRRTRMMYDAQHVFINGEAFRAGGADARLMRQLADRRRLDARALARASDTARALLEDWAEAGWLHAEPASQS</sequence>
<evidence type="ECO:0000256" key="5">
    <source>
        <dbReference type="ARBA" id="ARBA00023004"/>
    </source>
</evidence>
<accession>A0ABX2EM44</accession>
<dbReference type="PANTHER" id="PTHR13096">
    <property type="entry name" value="MINA53 MYC INDUCED NUCLEAR ANTIGEN"/>
    <property type="match status" value="1"/>
</dbReference>
<evidence type="ECO:0000313" key="8">
    <source>
        <dbReference type="Proteomes" id="UP000737171"/>
    </source>
</evidence>
<dbReference type="Pfam" id="PF08007">
    <property type="entry name" value="JmjC_2"/>
    <property type="match status" value="1"/>
</dbReference>
<organism evidence="7 8">
    <name type="scientific">Pseudaquabacterium terrae</name>
    <dbReference type="NCBI Taxonomy" id="2732868"/>
    <lineage>
        <taxon>Bacteria</taxon>
        <taxon>Pseudomonadati</taxon>
        <taxon>Pseudomonadota</taxon>
        <taxon>Betaproteobacteria</taxon>
        <taxon>Burkholderiales</taxon>
        <taxon>Sphaerotilaceae</taxon>
        <taxon>Pseudaquabacterium</taxon>
    </lineage>
</organism>
<reference evidence="7 8" key="1">
    <citation type="submission" date="2020-05" db="EMBL/GenBank/DDBJ databases">
        <title>Aquincola sp. isolate from soil.</title>
        <authorList>
            <person name="Han J."/>
            <person name="Kim D.-U."/>
        </authorList>
    </citation>
    <scope>NUCLEOTIDE SEQUENCE [LARGE SCALE GENOMIC DNA]</scope>
    <source>
        <strain evidence="7 8">S2</strain>
    </source>
</reference>
<dbReference type="SMART" id="SM00558">
    <property type="entry name" value="JmjC"/>
    <property type="match status" value="1"/>
</dbReference>
<keyword evidence="2" id="KW-0479">Metal-binding</keyword>
<keyword evidence="4" id="KW-0560">Oxidoreductase</keyword>
<comment type="cofactor">
    <cofactor evidence="1">
        <name>Fe(2+)</name>
        <dbReference type="ChEBI" id="CHEBI:29033"/>
    </cofactor>
</comment>
<dbReference type="Gene3D" id="3.40.366.30">
    <property type="entry name" value="50S ribosomal protein L16 arginine hydroxylase, Chain A, Domain 2"/>
    <property type="match status" value="1"/>
</dbReference>
<evidence type="ECO:0000256" key="2">
    <source>
        <dbReference type="ARBA" id="ARBA00022723"/>
    </source>
</evidence>
<dbReference type="Proteomes" id="UP000737171">
    <property type="component" value="Unassembled WGS sequence"/>
</dbReference>
<keyword evidence="5" id="KW-0408">Iron</keyword>
<dbReference type="PANTHER" id="PTHR13096:SF8">
    <property type="entry name" value="RIBOSOMAL OXYGENASE 1"/>
    <property type="match status" value="1"/>
</dbReference>
<comment type="caution">
    <text evidence="7">The sequence shown here is derived from an EMBL/GenBank/DDBJ whole genome shotgun (WGS) entry which is preliminary data.</text>
</comment>
<gene>
    <name evidence="7" type="ORF">HLB44_22255</name>
</gene>
<dbReference type="PROSITE" id="PS51184">
    <property type="entry name" value="JMJC"/>
    <property type="match status" value="1"/>
</dbReference>